<feature type="non-terminal residue" evidence="2">
    <location>
        <position position="1"/>
    </location>
</feature>
<sequence>TVFCCESKATKMMSIFTKHNNVLDDRYTDKRYLIQKHEASLKRYCANCTYEVDVSITQYVHQEEITPALENYVDIKDLCLVDDPYGEQAIPLRLFNYSCSKLAKLHLIPVGAILIIKDPWLTASTQLNEESYILRVDNANNVMIITDKILIECFPTVFWKEDIPIQYRHWSIGGGKLNTVQHWMNDGDVKMAEENLIAAVYSYNTALKIEPENNEKKRQ</sequence>
<evidence type="ECO:0000313" key="3">
    <source>
        <dbReference type="Proteomes" id="UP001151699"/>
    </source>
</evidence>
<feature type="repeat" description="TPR" evidence="1">
    <location>
        <begin position="180"/>
        <end position="213"/>
    </location>
</feature>
<evidence type="ECO:0000256" key="1">
    <source>
        <dbReference type="PROSITE-ProRule" id="PRU00339"/>
    </source>
</evidence>
<evidence type="ECO:0000313" key="2">
    <source>
        <dbReference type="EMBL" id="KAJ6648290.1"/>
    </source>
</evidence>
<gene>
    <name evidence="2" type="ORF">Bhyg_03518</name>
</gene>
<dbReference type="AlphaFoldDB" id="A0A9Q0S9F4"/>
<accession>A0A9Q0S9F4</accession>
<dbReference type="EMBL" id="WJQU01000001">
    <property type="protein sequence ID" value="KAJ6648290.1"/>
    <property type="molecule type" value="Genomic_DNA"/>
</dbReference>
<reference evidence="2" key="1">
    <citation type="submission" date="2022-07" db="EMBL/GenBank/DDBJ databases">
        <authorList>
            <person name="Trinca V."/>
            <person name="Uliana J.V.C."/>
            <person name="Torres T.T."/>
            <person name="Ward R.J."/>
            <person name="Monesi N."/>
        </authorList>
    </citation>
    <scope>NUCLEOTIDE SEQUENCE</scope>
    <source>
        <strain evidence="2">HSMRA1968</strain>
        <tissue evidence="2">Whole embryos</tissue>
    </source>
</reference>
<dbReference type="InterPro" id="IPR019734">
    <property type="entry name" value="TPR_rpt"/>
</dbReference>
<dbReference type="Proteomes" id="UP001151699">
    <property type="component" value="Chromosome A"/>
</dbReference>
<proteinExistence type="predicted"/>
<organism evidence="2 3">
    <name type="scientific">Pseudolycoriella hygida</name>
    <dbReference type="NCBI Taxonomy" id="35572"/>
    <lineage>
        <taxon>Eukaryota</taxon>
        <taxon>Metazoa</taxon>
        <taxon>Ecdysozoa</taxon>
        <taxon>Arthropoda</taxon>
        <taxon>Hexapoda</taxon>
        <taxon>Insecta</taxon>
        <taxon>Pterygota</taxon>
        <taxon>Neoptera</taxon>
        <taxon>Endopterygota</taxon>
        <taxon>Diptera</taxon>
        <taxon>Nematocera</taxon>
        <taxon>Sciaroidea</taxon>
        <taxon>Sciaridae</taxon>
        <taxon>Pseudolycoriella</taxon>
    </lineage>
</organism>
<dbReference type="PROSITE" id="PS50005">
    <property type="entry name" value="TPR"/>
    <property type="match status" value="1"/>
</dbReference>
<protein>
    <submittedName>
        <fullName evidence="2">Uncharacterized protein</fullName>
    </submittedName>
</protein>
<keyword evidence="1" id="KW-0802">TPR repeat</keyword>
<keyword evidence="3" id="KW-1185">Reference proteome</keyword>
<comment type="caution">
    <text evidence="2">The sequence shown here is derived from an EMBL/GenBank/DDBJ whole genome shotgun (WGS) entry which is preliminary data.</text>
</comment>
<name>A0A9Q0S9F4_9DIPT</name>